<dbReference type="NCBIfam" id="TIGR00350">
    <property type="entry name" value="lytR_cpsA_psr"/>
    <property type="match status" value="1"/>
</dbReference>
<evidence type="ECO:0000256" key="2">
    <source>
        <dbReference type="SAM" id="MobiDB-lite"/>
    </source>
</evidence>
<comment type="similarity">
    <text evidence="1">Belongs to the LytR/CpsA/Psr (LCP) family.</text>
</comment>
<feature type="region of interest" description="Disordered" evidence="2">
    <location>
        <begin position="339"/>
        <end position="406"/>
    </location>
</feature>
<dbReference type="Gene3D" id="3.40.630.190">
    <property type="entry name" value="LCP protein"/>
    <property type="match status" value="1"/>
</dbReference>
<comment type="caution">
    <text evidence="4">The sequence shown here is derived from an EMBL/GenBank/DDBJ whole genome shotgun (WGS) entry which is preliminary data.</text>
</comment>
<name>A0A4V2GAZ1_9MICO</name>
<feature type="compositionally biased region" description="Polar residues" evidence="2">
    <location>
        <begin position="391"/>
        <end position="406"/>
    </location>
</feature>
<evidence type="ECO:0000259" key="3">
    <source>
        <dbReference type="Pfam" id="PF03816"/>
    </source>
</evidence>
<keyword evidence="5" id="KW-1185">Reference proteome</keyword>
<sequence>MRHGRLPRHSGARALLTFAGAALAVLLVSTTAVAGYAVLSTVGTVSSNAIDITGPDGTPPPEPPAFGAIEGGFNLLIVGTDNDANQGAEFGERDATLNDVNILLHVSDDHQSAVAMSLPRDLVISHPECTDPETGEVFGAMLAQPLNDAYERGGLGCVVNTVTNLTGLPVDYAAVVSFNGVIALSNAVGGVPVCLVEPIEDAESGLNLPAGESVISGATALAYLRARYGVGDGSDLSRISNQQAFLSSLLRTVRSDQTLSDPVKLYGLAHVAAENMRFSTSLANPATMISLALSLKDIPLEKIVFVQYPVVDSTEFSGKVEPNQELADQLLAMVQNDQPFLLPDGSTGNGVEDGGAAPPAEPPAAGTDAPAPAEGSESPTPVAPPVLEGLSGQTAGETTCAKANSE</sequence>
<feature type="domain" description="Cell envelope-related transcriptional attenuator" evidence="3">
    <location>
        <begin position="98"/>
        <end position="254"/>
    </location>
</feature>
<dbReference type="Pfam" id="PF03816">
    <property type="entry name" value="LytR_cpsA_psr"/>
    <property type="match status" value="1"/>
</dbReference>
<accession>A0A4V2GAZ1</accession>
<dbReference type="PANTHER" id="PTHR33392:SF6">
    <property type="entry name" value="POLYISOPRENYL-TEICHOIC ACID--PEPTIDOGLYCAN TEICHOIC ACID TRANSFERASE TAGU"/>
    <property type="match status" value="1"/>
</dbReference>
<feature type="compositionally biased region" description="Low complexity" evidence="2">
    <location>
        <begin position="354"/>
        <end position="375"/>
    </location>
</feature>
<evidence type="ECO:0000313" key="5">
    <source>
        <dbReference type="Proteomes" id="UP000291483"/>
    </source>
</evidence>
<dbReference type="InterPro" id="IPR004474">
    <property type="entry name" value="LytR_CpsA_psr"/>
</dbReference>
<proteinExistence type="inferred from homology"/>
<dbReference type="EMBL" id="SHLC01000001">
    <property type="protein sequence ID" value="RZU66136.1"/>
    <property type="molecule type" value="Genomic_DNA"/>
</dbReference>
<dbReference type="Proteomes" id="UP000291483">
    <property type="component" value="Unassembled WGS sequence"/>
</dbReference>
<reference evidence="4 5" key="1">
    <citation type="submission" date="2019-02" db="EMBL/GenBank/DDBJ databases">
        <title>Sequencing the genomes of 1000 actinobacteria strains.</title>
        <authorList>
            <person name="Klenk H.-P."/>
        </authorList>
    </citation>
    <scope>NUCLEOTIDE SEQUENCE [LARGE SCALE GENOMIC DNA]</scope>
    <source>
        <strain evidence="4 5">DSM 18319</strain>
    </source>
</reference>
<dbReference type="AlphaFoldDB" id="A0A4V2GAZ1"/>
<dbReference type="PANTHER" id="PTHR33392">
    <property type="entry name" value="POLYISOPRENYL-TEICHOIC ACID--PEPTIDOGLYCAN TEICHOIC ACID TRANSFERASE TAGU"/>
    <property type="match status" value="1"/>
</dbReference>
<evidence type="ECO:0000256" key="1">
    <source>
        <dbReference type="ARBA" id="ARBA00006068"/>
    </source>
</evidence>
<evidence type="ECO:0000313" key="4">
    <source>
        <dbReference type="EMBL" id="RZU66136.1"/>
    </source>
</evidence>
<organism evidence="4 5">
    <name type="scientific">Microterricola gilva</name>
    <dbReference type="NCBI Taxonomy" id="393267"/>
    <lineage>
        <taxon>Bacteria</taxon>
        <taxon>Bacillati</taxon>
        <taxon>Actinomycetota</taxon>
        <taxon>Actinomycetes</taxon>
        <taxon>Micrococcales</taxon>
        <taxon>Microbacteriaceae</taxon>
        <taxon>Microterricola</taxon>
    </lineage>
</organism>
<dbReference type="InterPro" id="IPR050922">
    <property type="entry name" value="LytR/CpsA/Psr_CW_biosynth"/>
</dbReference>
<protein>
    <submittedName>
        <fullName evidence="4">LytR family transcriptional attenuator</fullName>
    </submittedName>
</protein>
<gene>
    <name evidence="4" type="ORF">EV379_2484</name>
</gene>